<dbReference type="InterPro" id="IPR001245">
    <property type="entry name" value="Ser-Thr/Tyr_kinase_cat_dom"/>
</dbReference>
<keyword evidence="4" id="KW-1003">Cell membrane</keyword>
<evidence type="ECO:0000313" key="24">
    <source>
        <dbReference type="Proteomes" id="UP000694886"/>
    </source>
</evidence>
<keyword evidence="17" id="KW-0675">Receptor</keyword>
<evidence type="ECO:0000256" key="13">
    <source>
        <dbReference type="ARBA" id="ARBA00022777"/>
    </source>
</evidence>
<keyword evidence="10 22" id="KW-0732">Signal</keyword>
<dbReference type="InterPro" id="IPR001611">
    <property type="entry name" value="Leu-rich_rpt"/>
</dbReference>
<evidence type="ECO:0000256" key="14">
    <source>
        <dbReference type="ARBA" id="ARBA00022840"/>
    </source>
</evidence>
<dbReference type="FunFam" id="3.80.10.10:FF:000095">
    <property type="entry name" value="LRR receptor-like serine/threonine-protein kinase GSO1"/>
    <property type="match status" value="2"/>
</dbReference>
<reference evidence="24" key="1">
    <citation type="journal article" date="1997" name="Nucleic Acids Res.">
        <title>tRNAscan-SE: a program for improved detection of transfer RNA genes in genomic sequence.</title>
        <authorList>
            <person name="Lowe T.M."/>
            <person name="Eddy S.R."/>
        </authorList>
    </citation>
    <scope>NUCLEOTIDE SEQUENCE [LARGE SCALE GENOMIC DNA]</scope>
    <source>
        <strain evidence="24">r\B97-61/B2</strain>
    </source>
</reference>
<feature type="domain" description="Protein kinase" evidence="23">
    <location>
        <begin position="629"/>
        <end position="905"/>
    </location>
</feature>
<keyword evidence="18" id="KW-0325">Glycoprotein</keyword>
<dbReference type="KEGG" id="tcc:18605268"/>
<dbReference type="Pfam" id="PF08263">
    <property type="entry name" value="LRRNT_2"/>
    <property type="match status" value="1"/>
</dbReference>
<evidence type="ECO:0000256" key="11">
    <source>
        <dbReference type="ARBA" id="ARBA00022737"/>
    </source>
</evidence>
<gene>
    <name evidence="25" type="primary">LOC18605268</name>
</gene>
<keyword evidence="13" id="KW-0418">Kinase</keyword>
<keyword evidence="15" id="KW-1133">Transmembrane helix</keyword>
<dbReference type="SMART" id="SM00220">
    <property type="entry name" value="S_TKc"/>
    <property type="match status" value="2"/>
</dbReference>
<feature type="chain" id="PRO_5044250573" description="non-specific serine/threonine protein kinase" evidence="22">
    <location>
        <begin position="26"/>
        <end position="1205"/>
    </location>
</feature>
<evidence type="ECO:0000256" key="20">
    <source>
        <dbReference type="ARBA" id="ARBA00048679"/>
    </source>
</evidence>
<dbReference type="InterPro" id="IPR017441">
    <property type="entry name" value="Protein_kinase_ATP_BS"/>
</dbReference>
<proteinExistence type="inferred from homology"/>
<dbReference type="PANTHER" id="PTHR27008">
    <property type="entry name" value="OS04G0122200 PROTEIN"/>
    <property type="match status" value="1"/>
</dbReference>
<keyword evidence="11" id="KW-0677">Repeat</keyword>
<evidence type="ECO:0000256" key="6">
    <source>
        <dbReference type="ARBA" id="ARBA00022553"/>
    </source>
</evidence>
<evidence type="ECO:0000256" key="10">
    <source>
        <dbReference type="ARBA" id="ARBA00022729"/>
    </source>
</evidence>
<keyword evidence="8" id="KW-0808">Transferase</keyword>
<evidence type="ECO:0000256" key="21">
    <source>
        <dbReference type="PROSITE-ProRule" id="PRU10141"/>
    </source>
</evidence>
<dbReference type="Gramene" id="Tc03v2_t012190.1">
    <property type="protein sequence ID" value="Tc03v2_p012190.1"/>
    <property type="gene ID" value="Tc03v2_g012190"/>
</dbReference>
<name>A0AB32W3Z4_THECC</name>
<evidence type="ECO:0000256" key="8">
    <source>
        <dbReference type="ARBA" id="ARBA00022679"/>
    </source>
</evidence>
<keyword evidence="16" id="KW-0472">Membrane</keyword>
<dbReference type="InterPro" id="IPR003591">
    <property type="entry name" value="Leu-rich_rpt_typical-subtyp"/>
</dbReference>
<dbReference type="Gene3D" id="3.30.200.20">
    <property type="entry name" value="Phosphorylase Kinase, domain 1"/>
    <property type="match status" value="2"/>
</dbReference>
<dbReference type="SUPFAM" id="SSF52058">
    <property type="entry name" value="L domain-like"/>
    <property type="match status" value="2"/>
</dbReference>
<dbReference type="GO" id="GO:0005886">
    <property type="term" value="C:plasma membrane"/>
    <property type="evidence" value="ECO:0007669"/>
    <property type="project" value="UniProtKB-SubCell"/>
</dbReference>
<evidence type="ECO:0000256" key="18">
    <source>
        <dbReference type="ARBA" id="ARBA00023180"/>
    </source>
</evidence>
<dbReference type="InterPro" id="IPR013210">
    <property type="entry name" value="LRR_N_plant-typ"/>
</dbReference>
<dbReference type="PROSITE" id="PS00108">
    <property type="entry name" value="PROTEIN_KINASE_ST"/>
    <property type="match status" value="1"/>
</dbReference>
<evidence type="ECO:0000256" key="12">
    <source>
        <dbReference type="ARBA" id="ARBA00022741"/>
    </source>
</evidence>
<keyword evidence="14 21" id="KW-0067">ATP-binding</keyword>
<evidence type="ECO:0000256" key="1">
    <source>
        <dbReference type="ARBA" id="ARBA00004162"/>
    </source>
</evidence>
<comment type="catalytic activity">
    <reaction evidence="20">
        <text>L-seryl-[protein] + ATP = O-phospho-L-seryl-[protein] + ADP + H(+)</text>
        <dbReference type="Rhea" id="RHEA:17989"/>
        <dbReference type="Rhea" id="RHEA-COMP:9863"/>
        <dbReference type="Rhea" id="RHEA-COMP:11604"/>
        <dbReference type="ChEBI" id="CHEBI:15378"/>
        <dbReference type="ChEBI" id="CHEBI:29999"/>
        <dbReference type="ChEBI" id="CHEBI:30616"/>
        <dbReference type="ChEBI" id="CHEBI:83421"/>
        <dbReference type="ChEBI" id="CHEBI:456216"/>
        <dbReference type="EC" id="2.7.11.1"/>
    </reaction>
</comment>
<dbReference type="Pfam" id="PF07714">
    <property type="entry name" value="PK_Tyr_Ser-Thr"/>
    <property type="match status" value="2"/>
</dbReference>
<evidence type="ECO:0000313" key="25">
    <source>
        <dbReference type="RefSeq" id="XP_017972434.1"/>
    </source>
</evidence>
<dbReference type="FunFam" id="1.10.510.10:FF:000358">
    <property type="entry name" value="Putative leucine-rich repeat receptor-like serine/threonine-protein kinase"/>
    <property type="match status" value="2"/>
</dbReference>
<dbReference type="SMART" id="SM00369">
    <property type="entry name" value="LRR_TYP"/>
    <property type="match status" value="8"/>
</dbReference>
<dbReference type="GeneID" id="18605268"/>
<feature type="binding site" evidence="21">
    <location>
        <position position="657"/>
    </location>
    <ligand>
        <name>ATP</name>
        <dbReference type="ChEBI" id="CHEBI:30616"/>
    </ligand>
</feature>
<dbReference type="Pfam" id="PF13855">
    <property type="entry name" value="LRR_8"/>
    <property type="match status" value="2"/>
</dbReference>
<evidence type="ECO:0000256" key="5">
    <source>
        <dbReference type="ARBA" id="ARBA00022527"/>
    </source>
</evidence>
<dbReference type="Gene3D" id="1.10.510.10">
    <property type="entry name" value="Transferase(Phosphotransferase) domain 1"/>
    <property type="match status" value="2"/>
</dbReference>
<dbReference type="EC" id="2.7.11.1" evidence="3"/>
<evidence type="ECO:0000256" key="3">
    <source>
        <dbReference type="ARBA" id="ARBA00012513"/>
    </source>
</evidence>
<dbReference type="Gene3D" id="3.80.10.10">
    <property type="entry name" value="Ribonuclease Inhibitor"/>
    <property type="match status" value="3"/>
</dbReference>
<evidence type="ECO:0000256" key="2">
    <source>
        <dbReference type="ARBA" id="ARBA00008684"/>
    </source>
</evidence>
<dbReference type="InterPro" id="IPR008271">
    <property type="entry name" value="Ser/Thr_kinase_AS"/>
</dbReference>
<dbReference type="SUPFAM" id="SSF56112">
    <property type="entry name" value="Protein kinase-like (PK-like)"/>
    <property type="match status" value="2"/>
</dbReference>
<keyword evidence="7" id="KW-0433">Leucine-rich repeat</keyword>
<evidence type="ECO:0000256" key="22">
    <source>
        <dbReference type="SAM" id="SignalP"/>
    </source>
</evidence>
<comment type="subcellular location">
    <subcellularLocation>
        <location evidence="1">Cell membrane</location>
        <topology evidence="1">Single-pass membrane protein</topology>
    </subcellularLocation>
</comment>
<dbReference type="InterPro" id="IPR011009">
    <property type="entry name" value="Kinase-like_dom_sf"/>
</dbReference>
<evidence type="ECO:0000259" key="23">
    <source>
        <dbReference type="PROSITE" id="PS50011"/>
    </source>
</evidence>
<dbReference type="RefSeq" id="XP_017972434.1">
    <property type="nucleotide sequence ID" value="XM_018116945.1"/>
</dbReference>
<dbReference type="InterPro" id="IPR051809">
    <property type="entry name" value="Plant_receptor-like_S/T_kinase"/>
</dbReference>
<feature type="signal peptide" evidence="22">
    <location>
        <begin position="1"/>
        <end position="25"/>
    </location>
</feature>
<protein>
    <recommendedName>
        <fullName evidence="3">non-specific serine/threonine protein kinase</fullName>
        <ecNumber evidence="3">2.7.11.1</ecNumber>
    </recommendedName>
</protein>
<dbReference type="InterPro" id="IPR032675">
    <property type="entry name" value="LRR_dom_sf"/>
</dbReference>
<keyword evidence="6" id="KW-0597">Phosphoprotein</keyword>
<dbReference type="Proteomes" id="UP000694886">
    <property type="component" value="Chromosome 3"/>
</dbReference>
<evidence type="ECO:0000256" key="4">
    <source>
        <dbReference type="ARBA" id="ARBA00022475"/>
    </source>
</evidence>
<dbReference type="PANTHER" id="PTHR27008:SF398">
    <property type="entry name" value="PROTEIN KINASE DOMAIN-CONTAINING PROTEIN"/>
    <property type="match status" value="1"/>
</dbReference>
<sequence length="1205" mass="135220">MEISSSPCLVFFVRIFLLFVAHVYSLTDDESALLALKAYIDPETPNILASWTTKSSVCNWIGVTCGGQPQRVMALNLTSMGLDGTLPPQIGKVPSALGNITSLKKIYLSKNQLSGFITSSIFNVSSLQIIDLSFNRLGGRLPVDMFNRLPDLKELYLSGNQLYGQIPSSLVNCWQLEVLYLPSNNFTGTIPTKLGNLTMLKELYLSNNILEGRIPSSIGNCTSLTLLDLADNSFDGLIPNTIVNLKNLQKLNLAHNALTIESSTLESSFINSLTNNMHLRRIVLSGNPLDTMLPMSIGNLSTSLEYLWLTDCKLHGRIPSEVGNLSSLVALRLGNNELTGVIPNTIGRLQKLQGLHLQGNKLQGTILYDFCKLSSLFELFLSGNELSGLIPECLSNLTTLRNLSLSSNRLNSTIPSSLWSLRDILAINMSSNSLQGSLPFDIENLKVVIEIDLSKNQFSGYIPHIWNLQSLEYLSLAVNRLQGPIPKSLVRSLSLEFLDLSHNKLSGVIPKFLVQLHLIYFNVSFNELEGEIPSGGTFDNFTAHSYVMNKALCGAARLQVPTCRTGTSKRSRRPILTLAKILLPIIASMCILPQMYRAIKHCLKKRKDPLLTTNRTILYQEIVLATDGFSESNIIGTGSFGSVYKGAMKEEKNVAIKVFNLHPERGLRSFQVESELLSNARHPNLVKLMNSCCDDDFRALVLEYMPNGTLDKWLYTHNYFLNLLQRLDIMIEVASAMSYLHSIHIIHCDLKPSNILLDEDMIARVSDFSIAKRLGENATMQTRTMATLGYMAPEYGSSGIISEKTDVYSFGILLMATFTGKKPTDDMFDGEMNLRLWIYESLPHSVDRFIDVSLLQSDQEDIAAKTKCVRSIMKVAWFCTAESSLERKTMAEVQFELHRIKSRFLIDTELIEYPRISYQELKLATDGFSERNLLDLGEFCVVYKGILKDKRIAAIKIFNTQRRGFESFEVQSQVLPFIRHRNVVKILKCCSDVDFKALVLEYIPNLSLQKWLYRIYPGSNILNFLKRLDIMINVASALCYLHTMRVIHCNLNPSNVLLDNDMVARVSGFSVAKCLEKGIGATNTTTMATAGYMAPEYESMGIVSEKTDVYSFGILLTETFTATRPTEEMNRRSWICHSLQVVDTVVDLNFVHAGEEHLAAATRRCLRLILELAYCCTAELSDERKTMREIESELVRIKKWFLSDN</sequence>
<reference evidence="25" key="2">
    <citation type="submission" date="2025-08" db="UniProtKB">
        <authorList>
            <consortium name="RefSeq"/>
        </authorList>
    </citation>
    <scope>IDENTIFICATION</scope>
</reference>
<keyword evidence="9" id="KW-0812">Transmembrane</keyword>
<evidence type="ECO:0000256" key="16">
    <source>
        <dbReference type="ARBA" id="ARBA00023136"/>
    </source>
</evidence>
<feature type="domain" description="Protein kinase" evidence="23">
    <location>
        <begin position="928"/>
        <end position="1201"/>
    </location>
</feature>
<keyword evidence="12 21" id="KW-0547">Nucleotide-binding</keyword>
<comment type="catalytic activity">
    <reaction evidence="19">
        <text>L-threonyl-[protein] + ATP = O-phospho-L-threonyl-[protein] + ADP + H(+)</text>
        <dbReference type="Rhea" id="RHEA:46608"/>
        <dbReference type="Rhea" id="RHEA-COMP:11060"/>
        <dbReference type="Rhea" id="RHEA-COMP:11605"/>
        <dbReference type="ChEBI" id="CHEBI:15378"/>
        <dbReference type="ChEBI" id="CHEBI:30013"/>
        <dbReference type="ChEBI" id="CHEBI:30616"/>
        <dbReference type="ChEBI" id="CHEBI:61977"/>
        <dbReference type="ChEBI" id="CHEBI:456216"/>
        <dbReference type="EC" id="2.7.11.1"/>
    </reaction>
</comment>
<dbReference type="PROSITE" id="PS50011">
    <property type="entry name" value="PROTEIN_KINASE_DOM"/>
    <property type="match status" value="2"/>
</dbReference>
<keyword evidence="5" id="KW-0723">Serine/threonine-protein kinase</keyword>
<evidence type="ECO:0000256" key="19">
    <source>
        <dbReference type="ARBA" id="ARBA00047899"/>
    </source>
</evidence>
<evidence type="ECO:0000256" key="15">
    <source>
        <dbReference type="ARBA" id="ARBA00022989"/>
    </source>
</evidence>
<dbReference type="InterPro" id="IPR000719">
    <property type="entry name" value="Prot_kinase_dom"/>
</dbReference>
<dbReference type="GO" id="GO:0005524">
    <property type="term" value="F:ATP binding"/>
    <property type="evidence" value="ECO:0007669"/>
    <property type="project" value="UniProtKB-UniRule"/>
</dbReference>
<accession>A0AB32W3Z4</accession>
<dbReference type="Pfam" id="PF00560">
    <property type="entry name" value="LRR_1"/>
    <property type="match status" value="5"/>
</dbReference>
<comment type="similarity">
    <text evidence="2">Belongs to the protein kinase superfamily. Ser/Thr protein kinase family.</text>
</comment>
<dbReference type="GO" id="GO:0004674">
    <property type="term" value="F:protein serine/threonine kinase activity"/>
    <property type="evidence" value="ECO:0007669"/>
    <property type="project" value="UniProtKB-KW"/>
</dbReference>
<dbReference type="AlphaFoldDB" id="A0AB32W3Z4"/>
<evidence type="ECO:0000256" key="9">
    <source>
        <dbReference type="ARBA" id="ARBA00022692"/>
    </source>
</evidence>
<organism evidence="24 25">
    <name type="scientific">Theobroma cacao</name>
    <name type="common">Cacao</name>
    <name type="synonym">Cocoa</name>
    <dbReference type="NCBI Taxonomy" id="3641"/>
    <lineage>
        <taxon>Eukaryota</taxon>
        <taxon>Viridiplantae</taxon>
        <taxon>Streptophyta</taxon>
        <taxon>Embryophyta</taxon>
        <taxon>Tracheophyta</taxon>
        <taxon>Spermatophyta</taxon>
        <taxon>Magnoliopsida</taxon>
        <taxon>eudicotyledons</taxon>
        <taxon>Gunneridae</taxon>
        <taxon>Pentapetalae</taxon>
        <taxon>rosids</taxon>
        <taxon>malvids</taxon>
        <taxon>Malvales</taxon>
        <taxon>Malvaceae</taxon>
        <taxon>Byttnerioideae</taxon>
        <taxon>Theobroma</taxon>
    </lineage>
</organism>
<evidence type="ECO:0000256" key="17">
    <source>
        <dbReference type="ARBA" id="ARBA00023170"/>
    </source>
</evidence>
<dbReference type="PROSITE" id="PS00107">
    <property type="entry name" value="PROTEIN_KINASE_ATP"/>
    <property type="match status" value="1"/>
</dbReference>
<evidence type="ECO:0000256" key="7">
    <source>
        <dbReference type="ARBA" id="ARBA00022614"/>
    </source>
</evidence>